<name>A0A0D2IVG0_9EURO</name>
<feature type="compositionally biased region" description="Polar residues" evidence="1">
    <location>
        <begin position="51"/>
        <end position="74"/>
    </location>
</feature>
<feature type="compositionally biased region" description="Polar residues" evidence="1">
    <location>
        <begin position="1"/>
        <end position="17"/>
    </location>
</feature>
<gene>
    <name evidence="2" type="ORF">Z518_01095</name>
</gene>
<feature type="region of interest" description="Disordered" evidence="1">
    <location>
        <begin position="1"/>
        <end position="74"/>
    </location>
</feature>
<dbReference type="STRING" id="1442369.A0A0D2IVG0"/>
<evidence type="ECO:0000313" key="3">
    <source>
        <dbReference type="Proteomes" id="UP000053617"/>
    </source>
</evidence>
<protein>
    <submittedName>
        <fullName evidence="2">Uncharacterized protein</fullName>
    </submittedName>
</protein>
<dbReference type="RefSeq" id="XP_013277150.1">
    <property type="nucleotide sequence ID" value="XM_013421696.1"/>
</dbReference>
<feature type="compositionally biased region" description="Low complexity" evidence="1">
    <location>
        <begin position="18"/>
        <end position="28"/>
    </location>
</feature>
<organism evidence="2 3">
    <name type="scientific">Rhinocladiella mackenziei CBS 650.93</name>
    <dbReference type="NCBI Taxonomy" id="1442369"/>
    <lineage>
        <taxon>Eukaryota</taxon>
        <taxon>Fungi</taxon>
        <taxon>Dikarya</taxon>
        <taxon>Ascomycota</taxon>
        <taxon>Pezizomycotina</taxon>
        <taxon>Eurotiomycetes</taxon>
        <taxon>Chaetothyriomycetidae</taxon>
        <taxon>Chaetothyriales</taxon>
        <taxon>Herpotrichiellaceae</taxon>
        <taxon>Rhinocladiella</taxon>
    </lineage>
</organism>
<dbReference type="EMBL" id="KN847475">
    <property type="protein sequence ID" value="KIX10014.1"/>
    <property type="molecule type" value="Genomic_DNA"/>
</dbReference>
<dbReference type="OrthoDB" id="5578329at2759"/>
<dbReference type="Proteomes" id="UP000053617">
    <property type="component" value="Unassembled WGS sequence"/>
</dbReference>
<feature type="compositionally biased region" description="Basic and acidic residues" evidence="1">
    <location>
        <begin position="110"/>
        <end position="120"/>
    </location>
</feature>
<accession>A0A0D2IVG0</accession>
<dbReference type="GeneID" id="25289166"/>
<keyword evidence="3" id="KW-1185">Reference proteome</keyword>
<proteinExistence type="predicted"/>
<reference evidence="2 3" key="1">
    <citation type="submission" date="2015-01" db="EMBL/GenBank/DDBJ databases">
        <title>The Genome Sequence of Rhinocladiella mackenzie CBS 650.93.</title>
        <authorList>
            <consortium name="The Broad Institute Genomics Platform"/>
            <person name="Cuomo C."/>
            <person name="de Hoog S."/>
            <person name="Gorbushina A."/>
            <person name="Stielow B."/>
            <person name="Teixiera M."/>
            <person name="Abouelleil A."/>
            <person name="Chapman S.B."/>
            <person name="Priest M."/>
            <person name="Young S.K."/>
            <person name="Wortman J."/>
            <person name="Nusbaum C."/>
            <person name="Birren B."/>
        </authorList>
    </citation>
    <scope>NUCLEOTIDE SEQUENCE [LARGE SCALE GENOMIC DNA]</scope>
    <source>
        <strain evidence="2 3">CBS 650.93</strain>
    </source>
</reference>
<evidence type="ECO:0000313" key="2">
    <source>
        <dbReference type="EMBL" id="KIX10014.1"/>
    </source>
</evidence>
<dbReference type="AlphaFoldDB" id="A0A0D2IVG0"/>
<evidence type="ECO:0000256" key="1">
    <source>
        <dbReference type="SAM" id="MobiDB-lite"/>
    </source>
</evidence>
<feature type="compositionally biased region" description="Basic and acidic residues" evidence="1">
    <location>
        <begin position="31"/>
        <end position="45"/>
    </location>
</feature>
<dbReference type="VEuPathDB" id="FungiDB:Z518_01095"/>
<dbReference type="Pfam" id="PF05032">
    <property type="entry name" value="Spo12"/>
    <property type="match status" value="1"/>
</dbReference>
<dbReference type="InterPro" id="IPR007727">
    <property type="entry name" value="Spo12"/>
</dbReference>
<feature type="region of interest" description="Disordered" evidence="1">
    <location>
        <begin position="99"/>
        <end position="129"/>
    </location>
</feature>
<dbReference type="HOGENOM" id="CLU_132226_0_0_1"/>
<sequence length="129" mass="14404">MSPTKSSLTTSNPLNERSPNTSSPTKSKSAGKMDETFIPRFEHHAAPKQMVNPSQNQNRTYISPSDAITSPTTKKLSEIKGRRFMNTKPQTLFAKTLAKEISKPQPPPPDRTKVKSEFKSRIAGQHVQR</sequence>